<dbReference type="PANTHER" id="PTHR21666:SF285">
    <property type="entry name" value="M23 FAMILY METALLOPEPTIDASE"/>
    <property type="match status" value="1"/>
</dbReference>
<dbReference type="EMBL" id="CP017141">
    <property type="protein sequence ID" value="AOM76181.1"/>
    <property type="molecule type" value="Genomic_DNA"/>
</dbReference>
<sequence>MAGKPTLWYELQVFNLSKHKVNIKELNIIDPQDSTLTESYNGTELLKKSDQANPGLKKEGILLLPHDSCMIYVELILKPSKTNWKLRHLIRYEDPEQSIRQTSHHLSDPFTVKNESPLVLAAPLRAGPWTAVFSAEWPRGHRRVRNTNRSKSFIPGRFAIDFIKMDNNGKYASAEEDLTSNWFGYGREVLAVADGVIASVRTDIPESSRLSESKSVSGEQAAGNYISLKIGANQYVFYEHLQPNSIRVKAGQKVKKGDVIASLGFTGQSTGPHLHFHVADRNATLYAEGIPFTFEKFTLLGGYPEFEKFGKEKWHAEERAIYKNEHPAANQVVLFP</sequence>
<proteinExistence type="predicted"/>
<feature type="domain" description="M23ase beta-sheet core" evidence="1">
    <location>
        <begin position="185"/>
        <end position="281"/>
    </location>
</feature>
<dbReference type="GO" id="GO:0004222">
    <property type="term" value="F:metalloendopeptidase activity"/>
    <property type="evidence" value="ECO:0007669"/>
    <property type="project" value="TreeGrafter"/>
</dbReference>
<dbReference type="InterPro" id="IPR050570">
    <property type="entry name" value="Cell_wall_metabolism_enzyme"/>
</dbReference>
<dbReference type="CDD" id="cd12797">
    <property type="entry name" value="M23_peptidase"/>
    <property type="match status" value="1"/>
</dbReference>
<dbReference type="InterPro" id="IPR011055">
    <property type="entry name" value="Dup_hybrid_motif"/>
</dbReference>
<evidence type="ECO:0000313" key="3">
    <source>
        <dbReference type="Proteomes" id="UP000094313"/>
    </source>
</evidence>
<reference evidence="2 3" key="1">
    <citation type="submission" date="2016-08" db="EMBL/GenBank/DDBJ databases">
        <authorList>
            <person name="Seilhamer J.J."/>
        </authorList>
    </citation>
    <scope>NUCLEOTIDE SEQUENCE [LARGE SCALE GENOMIC DNA]</scope>
    <source>
        <strain evidence="2 3">DX4</strain>
    </source>
</reference>
<dbReference type="AlphaFoldDB" id="A0A1D7QBX6"/>
<evidence type="ECO:0000259" key="1">
    <source>
        <dbReference type="Pfam" id="PF01551"/>
    </source>
</evidence>
<dbReference type="Pfam" id="PF01551">
    <property type="entry name" value="Peptidase_M23"/>
    <property type="match status" value="1"/>
</dbReference>
<accession>A0A1D7QBX6</accession>
<dbReference type="Gene3D" id="2.70.70.10">
    <property type="entry name" value="Glucose Permease (Domain IIA)"/>
    <property type="match status" value="1"/>
</dbReference>
<dbReference type="SUPFAM" id="SSF51261">
    <property type="entry name" value="Duplicated hybrid motif"/>
    <property type="match status" value="1"/>
</dbReference>
<keyword evidence="3" id="KW-1185">Reference proteome</keyword>
<dbReference type="Proteomes" id="UP000094313">
    <property type="component" value="Chromosome"/>
</dbReference>
<gene>
    <name evidence="2" type="ORF">BFS30_02770</name>
</gene>
<dbReference type="InterPro" id="IPR016047">
    <property type="entry name" value="M23ase_b-sheet_dom"/>
</dbReference>
<organism evidence="2 3">
    <name type="scientific">Pedobacter steynii</name>
    <dbReference type="NCBI Taxonomy" id="430522"/>
    <lineage>
        <taxon>Bacteria</taxon>
        <taxon>Pseudomonadati</taxon>
        <taxon>Bacteroidota</taxon>
        <taxon>Sphingobacteriia</taxon>
        <taxon>Sphingobacteriales</taxon>
        <taxon>Sphingobacteriaceae</taxon>
        <taxon>Pedobacter</taxon>
    </lineage>
</organism>
<protein>
    <recommendedName>
        <fullName evidence="1">M23ase beta-sheet core domain-containing protein</fullName>
    </recommendedName>
</protein>
<dbReference type="PANTHER" id="PTHR21666">
    <property type="entry name" value="PEPTIDASE-RELATED"/>
    <property type="match status" value="1"/>
</dbReference>
<name>A0A1D7QBX6_9SPHI</name>
<dbReference type="KEGG" id="psty:BFS30_02770"/>
<evidence type="ECO:0000313" key="2">
    <source>
        <dbReference type="EMBL" id="AOM76181.1"/>
    </source>
</evidence>